<evidence type="ECO:0000313" key="13">
    <source>
        <dbReference type="Proteomes" id="UP000238916"/>
    </source>
</evidence>
<comment type="similarity">
    <text evidence="2">Belongs to the ArsB family.</text>
</comment>
<dbReference type="Proteomes" id="UP000238916">
    <property type="component" value="Unassembled WGS sequence"/>
</dbReference>
<evidence type="ECO:0000256" key="5">
    <source>
        <dbReference type="ARBA" id="ARBA00022475"/>
    </source>
</evidence>
<evidence type="ECO:0000256" key="7">
    <source>
        <dbReference type="ARBA" id="ARBA00022849"/>
    </source>
</evidence>
<evidence type="ECO:0000256" key="6">
    <source>
        <dbReference type="ARBA" id="ARBA00022692"/>
    </source>
</evidence>
<dbReference type="GO" id="GO:0015105">
    <property type="term" value="F:arsenite transmembrane transporter activity"/>
    <property type="evidence" value="ECO:0007669"/>
    <property type="project" value="InterPro"/>
</dbReference>
<evidence type="ECO:0000313" key="12">
    <source>
        <dbReference type="EMBL" id="SPF50423.1"/>
    </source>
</evidence>
<proteinExistence type="inferred from homology"/>
<sequence length="461" mass="50409">MKGDRINEPFSESTYRSVNYYNWDWFYECGNTAANSGNTGTSFGNSAIYLSAEVCFLVMIVSCLILITTLFIFTVGKSPILRVDRAGVAIIGASLTVATGMTFDQAVGAVDYRTIVLLFSMMIITSYLNLSGLFQLVGNYSMSKLQTKKQLLFWIILSTGFLSAFFINDIVCLLFTPVVILICRRMDLNPIPYLLGVASASNIGSVATLIGNPQNILIGSLSHMTFIWYMAVATPLSLVGLMLDYLIIAWVYRKVLNGLLPDCPPLDGVINHKLIRKGLVVMILVLAGFLSGFEPAVVASLGAALLLVTRHLKPNKVYAGIDFNLLVIFIGLFVIIGGVEQSHLIGQLLTPRFIQNVQSLPLFTLLTILFSNVVSNVPAVMMLKFLIPVTSAHVWWASMAVFSTIAGNLTLTGSIANLIVVEQAKKQNVDISFSTYFKIGFPLTIAMVAIGLAYFRLLFGI</sequence>
<evidence type="ECO:0000256" key="10">
    <source>
        <dbReference type="SAM" id="Phobius"/>
    </source>
</evidence>
<feature type="transmembrane region" description="Helical" evidence="10">
    <location>
        <begin position="395"/>
        <end position="419"/>
    </location>
</feature>
<dbReference type="PANTHER" id="PTHR43302">
    <property type="entry name" value="TRANSPORTER ARSB-RELATED"/>
    <property type="match status" value="1"/>
</dbReference>
<evidence type="ECO:0000256" key="3">
    <source>
        <dbReference type="ARBA" id="ARBA00009843"/>
    </source>
</evidence>
<name>A0A2U3LET7_9FIRM</name>
<keyword evidence="4" id="KW-0813">Transport</keyword>
<protein>
    <submittedName>
        <fullName evidence="12">Na+/H+ antiporter NhaD-like permease</fullName>
    </submittedName>
</protein>
<dbReference type="AlphaFoldDB" id="A0A2U3LET7"/>
<comment type="similarity">
    <text evidence="3">Belongs to the CitM (TC 2.A.11) transporter family.</text>
</comment>
<evidence type="ECO:0000259" key="11">
    <source>
        <dbReference type="Pfam" id="PF03600"/>
    </source>
</evidence>
<organism evidence="12 13">
    <name type="scientific">Candidatus Desulfosporosinus infrequens</name>
    <dbReference type="NCBI Taxonomy" id="2043169"/>
    <lineage>
        <taxon>Bacteria</taxon>
        <taxon>Bacillati</taxon>
        <taxon>Bacillota</taxon>
        <taxon>Clostridia</taxon>
        <taxon>Eubacteriales</taxon>
        <taxon>Desulfitobacteriaceae</taxon>
        <taxon>Desulfosporosinus</taxon>
    </lineage>
</organism>
<keyword evidence="7" id="KW-0059">Arsenical resistance</keyword>
<dbReference type="GO" id="GO:0046685">
    <property type="term" value="P:response to arsenic-containing substance"/>
    <property type="evidence" value="ECO:0007669"/>
    <property type="project" value="UniProtKB-KW"/>
</dbReference>
<dbReference type="PRINTS" id="PR00758">
    <property type="entry name" value="ARSENICPUMP"/>
</dbReference>
<keyword evidence="9 10" id="KW-0472">Membrane</keyword>
<evidence type="ECO:0000256" key="8">
    <source>
        <dbReference type="ARBA" id="ARBA00022989"/>
    </source>
</evidence>
<evidence type="ECO:0000256" key="4">
    <source>
        <dbReference type="ARBA" id="ARBA00022448"/>
    </source>
</evidence>
<keyword evidence="8 10" id="KW-1133">Transmembrane helix</keyword>
<dbReference type="PANTHER" id="PTHR43302:SF5">
    <property type="entry name" value="TRANSPORTER ARSB-RELATED"/>
    <property type="match status" value="1"/>
</dbReference>
<dbReference type="InterPro" id="IPR004680">
    <property type="entry name" value="Cit_transptr-like_dom"/>
</dbReference>
<feature type="transmembrane region" description="Helical" evidence="10">
    <location>
        <begin position="193"/>
        <end position="214"/>
    </location>
</feature>
<keyword evidence="6 10" id="KW-0812">Transmembrane</keyword>
<evidence type="ECO:0000256" key="2">
    <source>
        <dbReference type="ARBA" id="ARBA00006433"/>
    </source>
</evidence>
<comment type="subcellular location">
    <subcellularLocation>
        <location evidence="1">Cell membrane</location>
        <topology evidence="1">Multi-pass membrane protein</topology>
    </subcellularLocation>
</comment>
<feature type="transmembrane region" description="Helical" evidence="10">
    <location>
        <begin position="359"/>
        <end position="383"/>
    </location>
</feature>
<dbReference type="GO" id="GO:0005886">
    <property type="term" value="C:plasma membrane"/>
    <property type="evidence" value="ECO:0007669"/>
    <property type="project" value="UniProtKB-SubCell"/>
</dbReference>
<dbReference type="EMBL" id="OMOF01000423">
    <property type="protein sequence ID" value="SPF50423.1"/>
    <property type="molecule type" value="Genomic_DNA"/>
</dbReference>
<evidence type="ECO:0000256" key="9">
    <source>
        <dbReference type="ARBA" id="ARBA00023136"/>
    </source>
</evidence>
<feature type="transmembrane region" description="Helical" evidence="10">
    <location>
        <begin position="320"/>
        <end position="339"/>
    </location>
</feature>
<feature type="transmembrane region" description="Helical" evidence="10">
    <location>
        <begin position="279"/>
        <end position="308"/>
    </location>
</feature>
<feature type="transmembrane region" description="Helical" evidence="10">
    <location>
        <begin position="48"/>
        <end position="74"/>
    </location>
</feature>
<evidence type="ECO:0000256" key="1">
    <source>
        <dbReference type="ARBA" id="ARBA00004651"/>
    </source>
</evidence>
<feature type="domain" description="Citrate transporter-like" evidence="11">
    <location>
        <begin position="70"/>
        <end position="406"/>
    </location>
</feature>
<reference evidence="13" key="1">
    <citation type="submission" date="2018-02" db="EMBL/GenBank/DDBJ databases">
        <authorList>
            <person name="Hausmann B."/>
        </authorList>
    </citation>
    <scope>NUCLEOTIDE SEQUENCE [LARGE SCALE GENOMIC DNA]</scope>
    <source>
        <strain evidence="13">Peat soil MAG SbF1</strain>
    </source>
</reference>
<dbReference type="Pfam" id="PF03600">
    <property type="entry name" value="CitMHS"/>
    <property type="match status" value="1"/>
</dbReference>
<dbReference type="CDD" id="cd01117">
    <property type="entry name" value="YbiR_permease"/>
    <property type="match status" value="1"/>
</dbReference>
<feature type="transmembrane region" description="Helical" evidence="10">
    <location>
        <begin position="115"/>
        <end position="139"/>
    </location>
</feature>
<feature type="transmembrane region" description="Helical" evidence="10">
    <location>
        <begin position="439"/>
        <end position="459"/>
    </location>
</feature>
<keyword evidence="5" id="KW-1003">Cell membrane</keyword>
<gene>
    <name evidence="12" type="ORF">SBF1_480004</name>
</gene>
<feature type="transmembrane region" description="Helical" evidence="10">
    <location>
        <begin position="86"/>
        <end position="103"/>
    </location>
</feature>
<dbReference type="InterPro" id="IPR000802">
    <property type="entry name" value="Arsenical_pump_ArsB"/>
</dbReference>
<feature type="transmembrane region" description="Helical" evidence="10">
    <location>
        <begin position="226"/>
        <end position="252"/>
    </location>
</feature>
<accession>A0A2U3LET7</accession>
<feature type="transmembrane region" description="Helical" evidence="10">
    <location>
        <begin position="151"/>
        <end position="181"/>
    </location>
</feature>